<evidence type="ECO:0000256" key="7">
    <source>
        <dbReference type="RuleBase" id="RU003792"/>
    </source>
</evidence>
<dbReference type="FunFam" id="3.30.70.580:FF:000001">
    <property type="entry name" value="tRNA pseudouridine synthase A"/>
    <property type="match status" value="1"/>
</dbReference>
<dbReference type="FunFam" id="3.30.70.660:FF:000001">
    <property type="entry name" value="tRNA pseudouridine synthase A"/>
    <property type="match status" value="1"/>
</dbReference>
<comment type="function">
    <text evidence="4">Formation of pseudouridine at positions 38, 39 and 40 in the anticodon stem and loop of transfer RNAs.</text>
</comment>
<evidence type="ECO:0000313" key="10">
    <source>
        <dbReference type="Proteomes" id="UP000317663"/>
    </source>
</evidence>
<dbReference type="GO" id="GO:0031119">
    <property type="term" value="P:tRNA pseudouridine synthesis"/>
    <property type="evidence" value="ECO:0007669"/>
    <property type="project" value="UniProtKB-UniRule"/>
</dbReference>
<organism evidence="9 10">
    <name type="scientific">Ewingella americana</name>
    <dbReference type="NCBI Taxonomy" id="41202"/>
    <lineage>
        <taxon>Bacteria</taxon>
        <taxon>Pseudomonadati</taxon>
        <taxon>Pseudomonadota</taxon>
        <taxon>Gammaproteobacteria</taxon>
        <taxon>Enterobacterales</taxon>
        <taxon>Yersiniaceae</taxon>
        <taxon>Ewingella</taxon>
    </lineage>
</organism>
<comment type="subunit">
    <text evidence="4">Homodimer.</text>
</comment>
<dbReference type="Proteomes" id="UP000317663">
    <property type="component" value="Unassembled WGS sequence"/>
</dbReference>
<feature type="binding site" evidence="4 6">
    <location>
        <position position="127"/>
    </location>
    <ligand>
        <name>substrate</name>
    </ligand>
</feature>
<comment type="caution">
    <text evidence="4">Lacks conserved residue(s) required for the propagation of feature annotation.</text>
</comment>
<dbReference type="EC" id="5.4.99.12" evidence="4"/>
<name>A0A502GM47_9GAMM</name>
<dbReference type="Pfam" id="PF01416">
    <property type="entry name" value="PseudoU_synth_1"/>
    <property type="match status" value="2"/>
</dbReference>
<dbReference type="InterPro" id="IPR020103">
    <property type="entry name" value="PsdUridine_synth_cat_dom_sf"/>
</dbReference>
<comment type="similarity">
    <text evidence="1 4 7">Belongs to the tRNA pseudouridine synthase TruA family.</text>
</comment>
<evidence type="ECO:0000256" key="5">
    <source>
        <dbReference type="PIRSR" id="PIRSR001430-1"/>
    </source>
</evidence>
<dbReference type="GO" id="GO:0003723">
    <property type="term" value="F:RNA binding"/>
    <property type="evidence" value="ECO:0007669"/>
    <property type="project" value="InterPro"/>
</dbReference>
<dbReference type="CDD" id="cd02570">
    <property type="entry name" value="PseudoU_synth_EcTruA"/>
    <property type="match status" value="1"/>
</dbReference>
<dbReference type="PANTHER" id="PTHR11142">
    <property type="entry name" value="PSEUDOURIDYLATE SYNTHASE"/>
    <property type="match status" value="1"/>
</dbReference>
<keyword evidence="3 4" id="KW-0413">Isomerase</keyword>
<dbReference type="GO" id="GO:0160147">
    <property type="term" value="F:tRNA pseudouridine(38-40) synthase activity"/>
    <property type="evidence" value="ECO:0007669"/>
    <property type="project" value="UniProtKB-EC"/>
</dbReference>
<dbReference type="OrthoDB" id="9811823at2"/>
<evidence type="ECO:0000256" key="6">
    <source>
        <dbReference type="PIRSR" id="PIRSR001430-2"/>
    </source>
</evidence>
<evidence type="ECO:0000313" key="9">
    <source>
        <dbReference type="EMBL" id="TPG63387.1"/>
    </source>
</evidence>
<accession>A0A502GM47</accession>
<dbReference type="InterPro" id="IPR020097">
    <property type="entry name" value="PsdUridine_synth_TruA_a/b_dom"/>
</dbReference>
<gene>
    <name evidence="4 9" type="primary">truA</name>
    <name evidence="9" type="ORF">EAH77_07430</name>
</gene>
<feature type="domain" description="Pseudouridine synthase I TruA alpha/beta" evidence="8">
    <location>
        <begin position="26"/>
        <end position="120"/>
    </location>
</feature>
<evidence type="ECO:0000256" key="3">
    <source>
        <dbReference type="ARBA" id="ARBA00023235"/>
    </source>
</evidence>
<dbReference type="Gene3D" id="3.30.70.580">
    <property type="entry name" value="Pseudouridine synthase I, catalytic domain, N-terminal subdomain"/>
    <property type="match status" value="1"/>
</dbReference>
<evidence type="ECO:0000256" key="1">
    <source>
        <dbReference type="ARBA" id="ARBA00009375"/>
    </source>
</evidence>
<reference evidence="9 10" key="1">
    <citation type="journal article" date="2019" name="Environ. Microbiol.">
        <title>Species interactions and distinct microbial communities in high Arctic permafrost affected cryosols are associated with the CH4 and CO2 gas fluxes.</title>
        <authorList>
            <person name="Altshuler I."/>
            <person name="Hamel J."/>
            <person name="Turney S."/>
            <person name="Magnuson E."/>
            <person name="Levesque R."/>
            <person name="Greer C."/>
            <person name="Whyte L.G."/>
        </authorList>
    </citation>
    <scope>NUCLEOTIDE SEQUENCE [LARGE SCALE GENOMIC DNA]</scope>
    <source>
        <strain evidence="9 10">E4</strain>
    </source>
</reference>
<dbReference type="PIRSF" id="PIRSF001430">
    <property type="entry name" value="tRNA_psdUrid_synth"/>
    <property type="match status" value="1"/>
</dbReference>
<feature type="domain" description="Pseudouridine synthase I TruA alpha/beta" evidence="8">
    <location>
        <begin position="162"/>
        <end position="262"/>
    </location>
</feature>
<evidence type="ECO:0000256" key="2">
    <source>
        <dbReference type="ARBA" id="ARBA00022694"/>
    </source>
</evidence>
<dbReference type="SUPFAM" id="SSF55120">
    <property type="entry name" value="Pseudouridine synthase"/>
    <property type="match status" value="1"/>
</dbReference>
<dbReference type="Gene3D" id="3.30.70.660">
    <property type="entry name" value="Pseudouridine synthase I, catalytic domain, C-terminal subdomain"/>
    <property type="match status" value="1"/>
</dbReference>
<dbReference type="HAMAP" id="MF_00171">
    <property type="entry name" value="TruA"/>
    <property type="match status" value="1"/>
</dbReference>
<comment type="catalytic activity">
    <reaction evidence="4 7">
        <text>uridine(38/39/40) in tRNA = pseudouridine(38/39/40) in tRNA</text>
        <dbReference type="Rhea" id="RHEA:22376"/>
        <dbReference type="Rhea" id="RHEA-COMP:10085"/>
        <dbReference type="Rhea" id="RHEA-COMP:10087"/>
        <dbReference type="ChEBI" id="CHEBI:65314"/>
        <dbReference type="ChEBI" id="CHEBI:65315"/>
        <dbReference type="EC" id="5.4.99.12"/>
    </reaction>
</comment>
<sequence>MSEEFTPERQTPPATSVAGRIALGIEYDGSAYFGWQRQPDASSVQACLEKALSRVADTPITVLCAGRTDTGVSATGQVVHFDTPVLRKEAAWTMGVNTHLPKNISVRWMSEVADDFHARFSATARRYRYIIYNNRFRSAILQTGITHVHLPLDVEKMQRAGQALLGENDFTSFRASQCQSRTPWRYMIHLNVSRHGNYVVVDVKANAFVHHMVRNIVGSLIEIGAGAQPENWMAELLAAKDRNLAAATAKAEGLYLVSVDYPEKFGLPKLNMGPLFLAD</sequence>
<keyword evidence="10" id="KW-1185">Reference proteome</keyword>
<keyword evidence="2 4" id="KW-0819">tRNA processing</keyword>
<proteinExistence type="inferred from homology"/>
<dbReference type="InterPro" id="IPR001406">
    <property type="entry name" value="PsdUridine_synth_TruA"/>
</dbReference>
<dbReference type="AlphaFoldDB" id="A0A502GM47"/>
<evidence type="ECO:0000256" key="4">
    <source>
        <dbReference type="HAMAP-Rule" id="MF_00171"/>
    </source>
</evidence>
<dbReference type="InterPro" id="IPR020094">
    <property type="entry name" value="TruA/RsuA/RluB/E/F_N"/>
</dbReference>
<dbReference type="PANTHER" id="PTHR11142:SF0">
    <property type="entry name" value="TRNA PSEUDOURIDINE SYNTHASE-LIKE 1"/>
    <property type="match status" value="1"/>
</dbReference>
<feature type="active site" description="Nucleophile" evidence="4 5">
    <location>
        <position position="69"/>
    </location>
</feature>
<comment type="caution">
    <text evidence="9">The sequence shown here is derived from an EMBL/GenBank/DDBJ whole genome shotgun (WGS) entry which is preliminary data.</text>
</comment>
<dbReference type="NCBIfam" id="TIGR00071">
    <property type="entry name" value="hisT_truA"/>
    <property type="match status" value="1"/>
</dbReference>
<dbReference type="InterPro" id="IPR020095">
    <property type="entry name" value="PsdUridine_synth_TruA_C"/>
</dbReference>
<dbReference type="EMBL" id="RCZD01000003">
    <property type="protein sequence ID" value="TPG63387.1"/>
    <property type="molecule type" value="Genomic_DNA"/>
</dbReference>
<protein>
    <recommendedName>
        <fullName evidence="4">tRNA pseudouridine synthase A</fullName>
        <ecNumber evidence="4">5.4.99.12</ecNumber>
    </recommendedName>
    <alternativeName>
        <fullName evidence="4">tRNA pseudouridine(38-40) synthase</fullName>
    </alternativeName>
    <alternativeName>
        <fullName evidence="4">tRNA pseudouridylate synthase I</fullName>
    </alternativeName>
    <alternativeName>
        <fullName evidence="4">tRNA-uridine isomerase I</fullName>
    </alternativeName>
</protein>
<evidence type="ECO:0000259" key="8">
    <source>
        <dbReference type="Pfam" id="PF01416"/>
    </source>
</evidence>
<dbReference type="RefSeq" id="WP_140471223.1">
    <property type="nucleotide sequence ID" value="NZ_RCZD01000003.1"/>
</dbReference>